<name>A0A7J7KGE6_BUGNE</name>
<gene>
    <name evidence="2" type="ORF">EB796_004395</name>
</gene>
<protein>
    <recommendedName>
        <fullName evidence="1">Reverse transcriptase domain-containing protein</fullName>
    </recommendedName>
</protein>
<dbReference type="Proteomes" id="UP000593567">
    <property type="component" value="Unassembled WGS sequence"/>
</dbReference>
<dbReference type="EMBL" id="VXIV02000590">
    <property type="protein sequence ID" value="KAF6037315.1"/>
    <property type="molecule type" value="Genomic_DNA"/>
</dbReference>
<sequence>MAFADDVVLLAENSQNLQRLLTAYTEHLNRVGLEVNPRKCATVDIRVHKRKDGRRWVVQPSILSVKDQAIPSLAAGETYKYLGIRVETSRCDERRELYSACTESITKWLQNVTSAPLEPQQRMKSFEHICCQDSLTALSWGILRRA</sequence>
<dbReference type="AlphaFoldDB" id="A0A7J7KGE6"/>
<evidence type="ECO:0000313" key="2">
    <source>
        <dbReference type="EMBL" id="KAF6037315.1"/>
    </source>
</evidence>
<evidence type="ECO:0000313" key="3">
    <source>
        <dbReference type="Proteomes" id="UP000593567"/>
    </source>
</evidence>
<feature type="domain" description="Reverse transcriptase" evidence="1">
    <location>
        <begin position="1"/>
        <end position="86"/>
    </location>
</feature>
<dbReference type="InterPro" id="IPR000477">
    <property type="entry name" value="RT_dom"/>
</dbReference>
<reference evidence="2" key="1">
    <citation type="submission" date="2020-06" db="EMBL/GenBank/DDBJ databases">
        <title>Draft genome of Bugula neritina, a colonial animal packing powerful symbionts and potential medicines.</title>
        <authorList>
            <person name="Rayko M."/>
        </authorList>
    </citation>
    <scope>NUCLEOTIDE SEQUENCE [LARGE SCALE GENOMIC DNA]</scope>
    <source>
        <strain evidence="2">Kwan_BN1</strain>
    </source>
</reference>
<dbReference type="OrthoDB" id="6275644at2759"/>
<proteinExistence type="predicted"/>
<dbReference type="InterPro" id="IPR043502">
    <property type="entry name" value="DNA/RNA_pol_sf"/>
</dbReference>
<evidence type="ECO:0000259" key="1">
    <source>
        <dbReference type="PROSITE" id="PS50878"/>
    </source>
</evidence>
<keyword evidence="3" id="KW-1185">Reference proteome</keyword>
<accession>A0A7J7KGE6</accession>
<dbReference type="SUPFAM" id="SSF56672">
    <property type="entry name" value="DNA/RNA polymerases"/>
    <property type="match status" value="1"/>
</dbReference>
<dbReference type="Pfam" id="PF00078">
    <property type="entry name" value="RVT_1"/>
    <property type="match status" value="1"/>
</dbReference>
<comment type="caution">
    <text evidence="2">The sequence shown here is derived from an EMBL/GenBank/DDBJ whole genome shotgun (WGS) entry which is preliminary data.</text>
</comment>
<dbReference type="PROSITE" id="PS50878">
    <property type="entry name" value="RT_POL"/>
    <property type="match status" value="1"/>
</dbReference>
<organism evidence="2 3">
    <name type="scientific">Bugula neritina</name>
    <name type="common">Brown bryozoan</name>
    <name type="synonym">Sertularia neritina</name>
    <dbReference type="NCBI Taxonomy" id="10212"/>
    <lineage>
        <taxon>Eukaryota</taxon>
        <taxon>Metazoa</taxon>
        <taxon>Spiralia</taxon>
        <taxon>Lophotrochozoa</taxon>
        <taxon>Bryozoa</taxon>
        <taxon>Gymnolaemata</taxon>
        <taxon>Cheilostomatida</taxon>
        <taxon>Flustrina</taxon>
        <taxon>Buguloidea</taxon>
        <taxon>Bugulidae</taxon>
        <taxon>Bugula</taxon>
    </lineage>
</organism>